<keyword evidence="3" id="KW-1185">Reference proteome</keyword>
<evidence type="ECO:0000256" key="1">
    <source>
        <dbReference type="SAM" id="MobiDB-lite"/>
    </source>
</evidence>
<evidence type="ECO:0000313" key="2">
    <source>
        <dbReference type="EMBL" id="VVD91382.1"/>
    </source>
</evidence>
<dbReference type="Proteomes" id="UP000366945">
    <property type="component" value="Unassembled WGS sequence"/>
</dbReference>
<sequence>MCCNKNREPKLPIDAARHEPTPHASLDAKHANQGNSMPAGGDAGRSGVNEGRKHTRLENILHRSKFYK</sequence>
<reference evidence="2 3" key="1">
    <citation type="submission" date="2019-08" db="EMBL/GenBank/DDBJ databases">
        <authorList>
            <person name="Peeters C."/>
        </authorList>
    </citation>
    <scope>NUCLEOTIDE SEQUENCE [LARGE SCALE GENOMIC DNA]</scope>
    <source>
        <strain evidence="2 3">LMG 31114</strain>
    </source>
</reference>
<dbReference type="AlphaFoldDB" id="A0A5E4TVX1"/>
<organism evidence="2 3">
    <name type="scientific">Pandoraea pneumonica</name>
    <dbReference type="NCBI Taxonomy" id="2508299"/>
    <lineage>
        <taxon>Bacteria</taxon>
        <taxon>Pseudomonadati</taxon>
        <taxon>Pseudomonadota</taxon>
        <taxon>Betaproteobacteria</taxon>
        <taxon>Burkholderiales</taxon>
        <taxon>Burkholderiaceae</taxon>
        <taxon>Pandoraea</taxon>
    </lineage>
</organism>
<evidence type="ECO:0000313" key="3">
    <source>
        <dbReference type="Proteomes" id="UP000366945"/>
    </source>
</evidence>
<accession>A0A5E4TVX1</accession>
<dbReference type="EMBL" id="CABPSK010000001">
    <property type="protein sequence ID" value="VVD91382.1"/>
    <property type="molecule type" value="Genomic_DNA"/>
</dbReference>
<protein>
    <submittedName>
        <fullName evidence="2">Uncharacterized protein</fullName>
    </submittedName>
</protein>
<feature type="compositionally biased region" description="Basic and acidic residues" evidence="1">
    <location>
        <begin position="1"/>
        <end position="30"/>
    </location>
</feature>
<gene>
    <name evidence="2" type="ORF">PPN31114_01679</name>
</gene>
<proteinExistence type="predicted"/>
<feature type="compositionally biased region" description="Basic and acidic residues" evidence="1">
    <location>
        <begin position="50"/>
        <end position="61"/>
    </location>
</feature>
<feature type="region of interest" description="Disordered" evidence="1">
    <location>
        <begin position="1"/>
        <end position="68"/>
    </location>
</feature>
<name>A0A5E4TVX1_9BURK</name>